<reference evidence="2" key="1">
    <citation type="submission" date="2021-11" db="EMBL/GenBank/DDBJ databases">
        <authorList>
            <consortium name="Genoscope - CEA"/>
            <person name="William W."/>
        </authorList>
    </citation>
    <scope>NUCLEOTIDE SEQUENCE</scope>
</reference>
<gene>
    <name evidence="2" type="ORF">PECAL_1P02830</name>
</gene>
<feature type="compositionally biased region" description="Acidic residues" evidence="1">
    <location>
        <begin position="455"/>
        <end position="470"/>
    </location>
</feature>
<dbReference type="EMBL" id="CAKKNE010000001">
    <property type="protein sequence ID" value="CAH0363940.1"/>
    <property type="molecule type" value="Genomic_DNA"/>
</dbReference>
<sequence>MAGREPLSRDDPRYQEALEKVGETIAAKFFDPRRTDGGFALRSIVCLTGLTAAPALQPLNGRMAAVVEELDATGRMTVTFSGVMGAREPGDIRRLLRVRPKNCRRIPTEMAHCTLKLRMRDGGRPRAVRDFASEAAEFKSDTEGMAWLGLFKSKGNKMPEDLDAVGSLERAGIQVRLSAFLSRGEASRLARTTWARAVRRDTEQREGQIGLMQKLSEMPGEQQNFKVFQTYLDSVLARGCPTIAMMQTCTFLSVYTEEVRAGRISRREVVDGALKSVCTLAREWAAFGVVAYFFFGFLQVVFDAAARPRIYIGNETESGAWQALVAILLAQGGAGGDPMGCIMALGAARGLIVSMQDPYDFGAAGGLAAAHAILTCHGAPPELINEARHLAASIYSTGFQPILPFRGVRTFSNVDDGAMARKLDFFRRFEAGELTVAYTDEWSRLVNTPSSESEPATDEDEESTDEDGES</sequence>
<protein>
    <submittedName>
        <fullName evidence="2">Uncharacterized protein</fullName>
    </submittedName>
</protein>
<evidence type="ECO:0000313" key="3">
    <source>
        <dbReference type="Proteomes" id="UP000789595"/>
    </source>
</evidence>
<proteinExistence type="predicted"/>
<comment type="caution">
    <text evidence="2">The sequence shown here is derived from an EMBL/GenBank/DDBJ whole genome shotgun (WGS) entry which is preliminary data.</text>
</comment>
<evidence type="ECO:0000313" key="2">
    <source>
        <dbReference type="EMBL" id="CAH0363940.1"/>
    </source>
</evidence>
<evidence type="ECO:0000256" key="1">
    <source>
        <dbReference type="SAM" id="MobiDB-lite"/>
    </source>
</evidence>
<dbReference type="AlphaFoldDB" id="A0A8J2WSN3"/>
<name>A0A8J2WSN3_9STRA</name>
<dbReference type="Proteomes" id="UP000789595">
    <property type="component" value="Unassembled WGS sequence"/>
</dbReference>
<feature type="region of interest" description="Disordered" evidence="1">
    <location>
        <begin position="445"/>
        <end position="470"/>
    </location>
</feature>
<organism evidence="2 3">
    <name type="scientific">Pelagomonas calceolata</name>
    <dbReference type="NCBI Taxonomy" id="35677"/>
    <lineage>
        <taxon>Eukaryota</taxon>
        <taxon>Sar</taxon>
        <taxon>Stramenopiles</taxon>
        <taxon>Ochrophyta</taxon>
        <taxon>Pelagophyceae</taxon>
        <taxon>Pelagomonadales</taxon>
        <taxon>Pelagomonadaceae</taxon>
        <taxon>Pelagomonas</taxon>
    </lineage>
</organism>
<accession>A0A8J2WSN3</accession>
<keyword evidence="3" id="KW-1185">Reference proteome</keyword>